<gene>
    <name evidence="3" type="ORF">FHS38_004174</name>
</gene>
<feature type="transmembrane region" description="Helical" evidence="2">
    <location>
        <begin position="174"/>
        <end position="195"/>
    </location>
</feature>
<dbReference type="AlphaFoldDB" id="A0A7W7LEC5"/>
<evidence type="ECO:0000256" key="1">
    <source>
        <dbReference type="SAM" id="MobiDB-lite"/>
    </source>
</evidence>
<feature type="transmembrane region" description="Helical" evidence="2">
    <location>
        <begin position="71"/>
        <end position="94"/>
    </location>
</feature>
<feature type="transmembrane region" description="Helical" evidence="2">
    <location>
        <begin position="141"/>
        <end position="162"/>
    </location>
</feature>
<proteinExistence type="predicted"/>
<feature type="compositionally biased region" description="Low complexity" evidence="1">
    <location>
        <begin position="216"/>
        <end position="237"/>
    </location>
</feature>
<evidence type="ECO:0000313" key="3">
    <source>
        <dbReference type="EMBL" id="MBB4888106.1"/>
    </source>
</evidence>
<sequence>MVRAPFTGLVAFIREHLPVSDERRVHGEEITLAARKGGDLDQGQREVLVDAMAIARQAHLRENLRVRSFMYIVYGVSIALAVTVVLVAVFGSLWPNTATLCFQPEGIGVVCPTASDTSDQSRETRGDVDELYAKVASRWDYLVVEFIGLVAAAFAAVASTAANPGHLTSHNVPVAVALLKLPTGALTALLGLLLMRGECVPGLRALDSSAQVSPGRSFSATPSNSSPDSSTSRPRPY</sequence>
<comment type="caution">
    <text evidence="3">The sequence shown here is derived from an EMBL/GenBank/DDBJ whole genome shotgun (WGS) entry which is preliminary data.</text>
</comment>
<feature type="region of interest" description="Disordered" evidence="1">
    <location>
        <begin position="209"/>
        <end position="237"/>
    </location>
</feature>
<keyword evidence="4" id="KW-1185">Reference proteome</keyword>
<keyword evidence="2" id="KW-0472">Membrane</keyword>
<accession>A0A7W7LEC5</accession>
<protein>
    <submittedName>
        <fullName evidence="3">Uncharacterized protein</fullName>
    </submittedName>
</protein>
<keyword evidence="2" id="KW-0812">Transmembrane</keyword>
<organism evidence="3 4">
    <name type="scientific">Streptomyces netropsis</name>
    <name type="common">Streptoverticillium netropsis</name>
    <dbReference type="NCBI Taxonomy" id="55404"/>
    <lineage>
        <taxon>Bacteria</taxon>
        <taxon>Bacillati</taxon>
        <taxon>Actinomycetota</taxon>
        <taxon>Actinomycetes</taxon>
        <taxon>Kitasatosporales</taxon>
        <taxon>Streptomycetaceae</taxon>
        <taxon>Streptomyces</taxon>
    </lineage>
</organism>
<name>A0A7W7LEC5_STRNE</name>
<reference evidence="3 4" key="1">
    <citation type="submission" date="2020-08" db="EMBL/GenBank/DDBJ databases">
        <title>Genomic Encyclopedia of Type Strains, Phase III (KMG-III): the genomes of soil and plant-associated and newly described type strains.</title>
        <authorList>
            <person name="Whitman W."/>
        </authorList>
    </citation>
    <scope>NUCLEOTIDE SEQUENCE [LARGE SCALE GENOMIC DNA]</scope>
    <source>
        <strain evidence="3 4">CECT 3265</strain>
    </source>
</reference>
<evidence type="ECO:0000256" key="2">
    <source>
        <dbReference type="SAM" id="Phobius"/>
    </source>
</evidence>
<dbReference type="Proteomes" id="UP000556436">
    <property type="component" value="Unassembled WGS sequence"/>
</dbReference>
<dbReference type="EMBL" id="JACHJG010000008">
    <property type="protein sequence ID" value="MBB4888106.1"/>
    <property type="molecule type" value="Genomic_DNA"/>
</dbReference>
<evidence type="ECO:0000313" key="4">
    <source>
        <dbReference type="Proteomes" id="UP000556436"/>
    </source>
</evidence>
<dbReference type="RefSeq" id="WP_184735447.1">
    <property type="nucleotide sequence ID" value="NZ_BMRW01000008.1"/>
</dbReference>
<keyword evidence="2" id="KW-1133">Transmembrane helix</keyword>